<evidence type="ECO:0000259" key="4">
    <source>
        <dbReference type="Pfam" id="PF25597"/>
    </source>
</evidence>
<gene>
    <name evidence="5" type="ORF">Sradi_2090300</name>
</gene>
<dbReference type="Pfam" id="PF25597">
    <property type="entry name" value="SH3_retrovirus"/>
    <property type="match status" value="1"/>
</dbReference>
<proteinExistence type="predicted"/>
<name>A0AAW2TI49_SESRA</name>
<evidence type="ECO:0000256" key="1">
    <source>
        <dbReference type="SAM" id="MobiDB-lite"/>
    </source>
</evidence>
<reference evidence="5" key="2">
    <citation type="journal article" date="2024" name="Plant">
        <title>Genomic evolution and insights into agronomic trait innovations of Sesamum species.</title>
        <authorList>
            <person name="Miao H."/>
            <person name="Wang L."/>
            <person name="Qu L."/>
            <person name="Liu H."/>
            <person name="Sun Y."/>
            <person name="Le M."/>
            <person name="Wang Q."/>
            <person name="Wei S."/>
            <person name="Zheng Y."/>
            <person name="Lin W."/>
            <person name="Duan Y."/>
            <person name="Cao H."/>
            <person name="Xiong S."/>
            <person name="Wang X."/>
            <person name="Wei L."/>
            <person name="Li C."/>
            <person name="Ma Q."/>
            <person name="Ju M."/>
            <person name="Zhao R."/>
            <person name="Li G."/>
            <person name="Mu C."/>
            <person name="Tian Q."/>
            <person name="Mei H."/>
            <person name="Zhang T."/>
            <person name="Gao T."/>
            <person name="Zhang H."/>
        </authorList>
    </citation>
    <scope>NUCLEOTIDE SEQUENCE</scope>
    <source>
        <strain evidence="5">G02</strain>
    </source>
</reference>
<dbReference type="AlphaFoldDB" id="A0AAW2TI49"/>
<dbReference type="SUPFAM" id="SSF56672">
    <property type="entry name" value="DNA/RNA polymerases"/>
    <property type="match status" value="1"/>
</dbReference>
<accession>A0AAW2TI49</accession>
<protein>
    <submittedName>
        <fullName evidence="5">Retrovirus-related Pol polyprotein from transposon RE2</fullName>
    </submittedName>
</protein>
<dbReference type="EMBL" id="JACGWJ010000008">
    <property type="protein sequence ID" value="KAL0404495.1"/>
    <property type="molecule type" value="Genomic_DNA"/>
</dbReference>
<feature type="domain" description="Retroviral polymerase SH3-like" evidence="4">
    <location>
        <begin position="174"/>
        <end position="203"/>
    </location>
</feature>
<reference evidence="5" key="1">
    <citation type="submission" date="2020-06" db="EMBL/GenBank/DDBJ databases">
        <authorList>
            <person name="Li T."/>
            <person name="Hu X."/>
            <person name="Zhang T."/>
            <person name="Song X."/>
            <person name="Zhang H."/>
            <person name="Dai N."/>
            <person name="Sheng W."/>
            <person name="Hou X."/>
            <person name="Wei L."/>
        </authorList>
    </citation>
    <scope>NUCLEOTIDE SEQUENCE</scope>
    <source>
        <strain evidence="5">G02</strain>
        <tissue evidence="5">Leaf</tissue>
    </source>
</reference>
<dbReference type="PANTHER" id="PTHR37610">
    <property type="entry name" value="CCHC-TYPE DOMAIN-CONTAINING PROTEIN"/>
    <property type="match status" value="1"/>
</dbReference>
<evidence type="ECO:0000259" key="3">
    <source>
        <dbReference type="Pfam" id="PF07727"/>
    </source>
</evidence>
<evidence type="ECO:0000313" key="5">
    <source>
        <dbReference type="EMBL" id="KAL0404495.1"/>
    </source>
</evidence>
<dbReference type="InterPro" id="IPR013103">
    <property type="entry name" value="RVT_2"/>
</dbReference>
<feature type="region of interest" description="Disordered" evidence="1">
    <location>
        <begin position="223"/>
        <end position="250"/>
    </location>
</feature>
<feature type="compositionally biased region" description="Low complexity" evidence="1">
    <location>
        <begin position="239"/>
        <end position="250"/>
    </location>
</feature>
<feature type="chain" id="PRO_5043486799" evidence="2">
    <location>
        <begin position="25"/>
        <end position="508"/>
    </location>
</feature>
<organism evidence="5">
    <name type="scientific">Sesamum radiatum</name>
    <name type="common">Black benniseed</name>
    <dbReference type="NCBI Taxonomy" id="300843"/>
    <lineage>
        <taxon>Eukaryota</taxon>
        <taxon>Viridiplantae</taxon>
        <taxon>Streptophyta</taxon>
        <taxon>Embryophyta</taxon>
        <taxon>Tracheophyta</taxon>
        <taxon>Spermatophyta</taxon>
        <taxon>Magnoliopsida</taxon>
        <taxon>eudicotyledons</taxon>
        <taxon>Gunneridae</taxon>
        <taxon>Pentapetalae</taxon>
        <taxon>asterids</taxon>
        <taxon>lamiids</taxon>
        <taxon>Lamiales</taxon>
        <taxon>Pedaliaceae</taxon>
        <taxon>Sesamum</taxon>
    </lineage>
</organism>
<dbReference type="PANTHER" id="PTHR37610:SF40">
    <property type="entry name" value="OS01G0909600 PROTEIN"/>
    <property type="match status" value="1"/>
</dbReference>
<feature type="signal peptide" evidence="2">
    <location>
        <begin position="1"/>
        <end position="24"/>
    </location>
</feature>
<keyword evidence="2" id="KW-0732">Signal</keyword>
<feature type="domain" description="Reverse transcriptase Ty1/copia-type" evidence="3">
    <location>
        <begin position="258"/>
        <end position="465"/>
    </location>
</feature>
<evidence type="ECO:0000256" key="2">
    <source>
        <dbReference type="SAM" id="SignalP"/>
    </source>
</evidence>
<comment type="caution">
    <text evidence="5">The sequence shown here is derived from an EMBL/GenBank/DDBJ whole genome shotgun (WGS) entry which is preliminary data.</text>
</comment>
<dbReference type="InterPro" id="IPR057670">
    <property type="entry name" value="SH3_retrovirus"/>
</dbReference>
<dbReference type="InterPro" id="IPR043502">
    <property type="entry name" value="DNA/RNA_pol_sf"/>
</dbReference>
<sequence>MAWIFWPGIVIALRARMKLGFIDGSYVMPDRTAENYETWIRVDSKVTSGIFNAITKKISKAFLYTKTFRQLWMDLEERYGENNGPMFYQLRRVIASITQGTETEKEDNRKGSMLPLEMVSLMVPLLMVLVLGSLIQDLKTKKILAVGRVLGGLYIIDKSSFAPMFIEQILIPIQKGYKLYRLDTKAIFISRDVQFQEDVFPLANIPTDTTSYIPTPTPDISISTHPTLDPSTQHSPPNTESAPTSTLPSSPLVLRSVDHYKARLVAKGYNQIEGVDFFDSFSPVAKTVTVHIFIAIASASNWPLLQLDVNNAFLHEHLDEEVNMLPPEGYSKASDGCVCRLQRSLYGLKQASRRWNIEFNSKLESYGFHQSTHDHCLFTLKNGSVFIALLVYVDVLTGNSLDTMTKVKLFLDNLFTIKDLGHAKYFLGLELARSLHGTSITQRKYLLDIIHDCQMHGAKPTSTPLPTGYILMPLLVLFWLRLNATDDWSVDCYTWVFHALTFPLAFNS</sequence>
<feature type="compositionally biased region" description="Polar residues" evidence="1">
    <location>
        <begin position="223"/>
        <end position="238"/>
    </location>
</feature>
<dbReference type="Pfam" id="PF07727">
    <property type="entry name" value="RVT_2"/>
    <property type="match status" value="1"/>
</dbReference>